<dbReference type="Pfam" id="PF02834">
    <property type="entry name" value="LigT_PEase"/>
    <property type="match status" value="1"/>
</dbReference>
<sequence length="169" mass="18879">MKRLFFALWPDQNTRRQCRQLSAGMRGFGKPVAANNLHVTLVFLGLVDAAGQQAMSKAAGRIAVEPFCLTFERIEFWQKPAVVCLRAERADTVLSAWVEKLTVAALENGISVDERPYKPHVTLLRKAKQLPPAEFEPIIWRAAGFCLVESCSTPAGVEYRVLERWGHAA</sequence>
<gene>
    <name evidence="4" type="primary">thpR</name>
    <name evidence="4" type="ORF">NP596_09950</name>
</gene>
<dbReference type="SUPFAM" id="SSF55144">
    <property type="entry name" value="LigT-like"/>
    <property type="match status" value="1"/>
</dbReference>
<dbReference type="InterPro" id="IPR014051">
    <property type="entry name" value="Phosphoesterase_HXTX"/>
</dbReference>
<comment type="similarity">
    <text evidence="2">Belongs to the 2H phosphoesterase superfamily. ThpR family.</text>
</comment>
<feature type="active site" description="Proton donor" evidence="2">
    <location>
        <position position="38"/>
    </location>
</feature>
<proteinExistence type="inferred from homology"/>
<dbReference type="EC" id="3.1.4.58" evidence="2"/>
<dbReference type="NCBIfam" id="TIGR02258">
    <property type="entry name" value="2_5_ligase"/>
    <property type="match status" value="1"/>
</dbReference>
<evidence type="ECO:0000259" key="3">
    <source>
        <dbReference type="Pfam" id="PF02834"/>
    </source>
</evidence>
<feature type="domain" description="Phosphoesterase HXTX" evidence="3">
    <location>
        <begin position="9"/>
        <end position="80"/>
    </location>
</feature>
<protein>
    <recommendedName>
        <fullName evidence="2">RNA 2',3'-cyclic phosphodiesterase</fullName>
        <shortName evidence="2">RNA 2',3'-CPDase</shortName>
        <ecNumber evidence="2">3.1.4.58</ecNumber>
    </recommendedName>
</protein>
<feature type="short sequence motif" description="HXTX 1" evidence="2">
    <location>
        <begin position="38"/>
        <end position="41"/>
    </location>
</feature>
<dbReference type="Gene3D" id="3.90.1140.10">
    <property type="entry name" value="Cyclic phosphodiesterase"/>
    <property type="match status" value="1"/>
</dbReference>
<reference evidence="4 5" key="1">
    <citation type="submission" date="2022-07" db="EMBL/GenBank/DDBJ databases">
        <title>Methylomonas rivi sp. nov., Methylomonas rosea sp. nov., Methylomonas aureus sp. nov. and Methylomonas subterranea sp. nov., four novel methanotrophs isolated from a freshwater creek and the deep terrestrial subsurface.</title>
        <authorList>
            <person name="Abin C."/>
            <person name="Sankaranarayanan K."/>
            <person name="Garner C."/>
            <person name="Sindelar R."/>
            <person name="Kotary K."/>
            <person name="Garner R."/>
            <person name="Barclay S."/>
            <person name="Lawson P."/>
            <person name="Krumholz L."/>
        </authorList>
    </citation>
    <scope>NUCLEOTIDE SEQUENCE [LARGE SCALE GENOMIC DNA]</scope>
    <source>
        <strain evidence="4 5">WSC-6</strain>
    </source>
</reference>
<comment type="function">
    <text evidence="2">Hydrolyzes RNA 2',3'-cyclic phosphodiester to an RNA 2'-phosphomonoester.</text>
</comment>
<dbReference type="HAMAP" id="MF_01940">
    <property type="entry name" value="RNA_CPDase"/>
    <property type="match status" value="1"/>
</dbReference>
<evidence type="ECO:0000313" key="4">
    <source>
        <dbReference type="EMBL" id="MCQ8128782.1"/>
    </source>
</evidence>
<evidence type="ECO:0000256" key="2">
    <source>
        <dbReference type="HAMAP-Rule" id="MF_01940"/>
    </source>
</evidence>
<name>A0ABT1U4L0_9GAMM</name>
<evidence type="ECO:0000313" key="5">
    <source>
        <dbReference type="Proteomes" id="UP001524586"/>
    </source>
</evidence>
<feature type="active site" description="Proton acceptor" evidence="2">
    <location>
        <position position="120"/>
    </location>
</feature>
<comment type="caution">
    <text evidence="4">The sequence shown here is derived from an EMBL/GenBank/DDBJ whole genome shotgun (WGS) entry which is preliminary data.</text>
</comment>
<dbReference type="InterPro" id="IPR004175">
    <property type="entry name" value="RNA_CPDase"/>
</dbReference>
<dbReference type="EMBL" id="JANIBK010000042">
    <property type="protein sequence ID" value="MCQ8128782.1"/>
    <property type="molecule type" value="Genomic_DNA"/>
</dbReference>
<dbReference type="PANTHER" id="PTHR35561">
    <property type="entry name" value="RNA 2',3'-CYCLIC PHOSPHODIESTERASE"/>
    <property type="match status" value="1"/>
</dbReference>
<organism evidence="4 5">
    <name type="scientific">Methylomonas rivi</name>
    <dbReference type="NCBI Taxonomy" id="2952226"/>
    <lineage>
        <taxon>Bacteria</taxon>
        <taxon>Pseudomonadati</taxon>
        <taxon>Pseudomonadota</taxon>
        <taxon>Gammaproteobacteria</taxon>
        <taxon>Methylococcales</taxon>
        <taxon>Methylococcaceae</taxon>
        <taxon>Methylomonas</taxon>
    </lineage>
</organism>
<dbReference type="Proteomes" id="UP001524586">
    <property type="component" value="Unassembled WGS sequence"/>
</dbReference>
<dbReference type="RefSeq" id="WP_256615202.1">
    <property type="nucleotide sequence ID" value="NZ_JANIBK010000042.1"/>
</dbReference>
<feature type="short sequence motif" description="HXTX 2" evidence="2">
    <location>
        <begin position="120"/>
        <end position="123"/>
    </location>
</feature>
<comment type="catalytic activity">
    <reaction evidence="2">
        <text>a 3'-end 2',3'-cyclophospho-ribonucleotide-RNA + H2O = a 3'-end 2'-phospho-ribonucleotide-RNA + H(+)</text>
        <dbReference type="Rhea" id="RHEA:11828"/>
        <dbReference type="Rhea" id="RHEA-COMP:10464"/>
        <dbReference type="Rhea" id="RHEA-COMP:17353"/>
        <dbReference type="ChEBI" id="CHEBI:15377"/>
        <dbReference type="ChEBI" id="CHEBI:15378"/>
        <dbReference type="ChEBI" id="CHEBI:83064"/>
        <dbReference type="ChEBI" id="CHEBI:173113"/>
        <dbReference type="EC" id="3.1.4.58"/>
    </reaction>
</comment>
<dbReference type="InterPro" id="IPR009097">
    <property type="entry name" value="Cyclic_Pdiesterase"/>
</dbReference>
<evidence type="ECO:0000256" key="1">
    <source>
        <dbReference type="ARBA" id="ARBA00022801"/>
    </source>
</evidence>
<dbReference type="PANTHER" id="PTHR35561:SF1">
    <property type="entry name" value="RNA 2',3'-CYCLIC PHOSPHODIESTERASE"/>
    <property type="match status" value="1"/>
</dbReference>
<keyword evidence="1 2" id="KW-0378">Hydrolase</keyword>
<accession>A0ABT1U4L0</accession>
<keyword evidence="5" id="KW-1185">Reference proteome</keyword>